<evidence type="ECO:0000313" key="1">
    <source>
        <dbReference type="EMBL" id="PJZ52677.1"/>
    </source>
</evidence>
<dbReference type="EMBL" id="NPDU01000119">
    <property type="protein sequence ID" value="PJZ59552.1"/>
    <property type="molecule type" value="Genomic_DNA"/>
</dbReference>
<protein>
    <submittedName>
        <fullName evidence="1">Uncharacterized protein</fullName>
    </submittedName>
</protein>
<gene>
    <name evidence="2" type="ORF">CH376_23165</name>
    <name evidence="1" type="ORF">CH380_14400</name>
</gene>
<keyword evidence="3" id="KW-1185">Reference proteome</keyword>
<evidence type="ECO:0000313" key="4">
    <source>
        <dbReference type="Proteomes" id="UP000232188"/>
    </source>
</evidence>
<dbReference type="EMBL" id="NPDV01000012">
    <property type="protein sequence ID" value="PJZ52677.1"/>
    <property type="molecule type" value="Genomic_DNA"/>
</dbReference>
<proteinExistence type="predicted"/>
<sequence length="228" mass="24677">MNIRLGLTSILAFGWILICNCGVALTPRLTAKVPADARTELVRINLFYGEAGNVYGLNFGLANIVEHDLIGAQIGIINGATKASGIQIGLVNNSTPAYGLLKIGALNLNFFLDSGRRSVEESPESRDRRMKGDAGLSIGIANIASGRMNIGFFNYGYGWNLGAINWNDEGSAVSLGVINLGEKENFQIGILNFCKDGPIPFMIVVNYCNSNSTRDSLKREKPRDSEMK</sequence>
<organism evidence="1 4">
    <name type="scientific">Leptospira adleri</name>
    <dbReference type="NCBI Taxonomy" id="2023186"/>
    <lineage>
        <taxon>Bacteria</taxon>
        <taxon>Pseudomonadati</taxon>
        <taxon>Spirochaetota</taxon>
        <taxon>Spirochaetia</taxon>
        <taxon>Leptospirales</taxon>
        <taxon>Leptospiraceae</taxon>
        <taxon>Leptospira</taxon>
    </lineage>
</organism>
<accession>A0A2M9YMA4</accession>
<dbReference type="NCBIfam" id="NF047435">
    <property type="entry name" value="LA_2272_fam_lipo"/>
    <property type="match status" value="1"/>
</dbReference>
<evidence type="ECO:0000313" key="3">
    <source>
        <dbReference type="Proteomes" id="UP000232149"/>
    </source>
</evidence>
<dbReference type="NCBIfam" id="NF047436">
    <property type="entry name" value="LA_2272_repeat"/>
    <property type="match status" value="1"/>
</dbReference>
<name>A0A2M9YMA4_9LEPT</name>
<reference evidence="3 4" key="1">
    <citation type="submission" date="2017-07" db="EMBL/GenBank/DDBJ databases">
        <title>Leptospira spp. isolated from tropical soils.</title>
        <authorList>
            <person name="Thibeaux R."/>
            <person name="Iraola G."/>
            <person name="Ferres I."/>
            <person name="Bierque E."/>
            <person name="Girault D."/>
            <person name="Soupe-Gilbert M.-E."/>
            <person name="Picardeau M."/>
            <person name="Goarant C."/>
        </authorList>
    </citation>
    <scope>NUCLEOTIDE SEQUENCE [LARGE SCALE GENOMIC DNA]</scope>
    <source>
        <strain evidence="1 4">FH2-B-C1</strain>
        <strain evidence="2 3">FH2-B-D1</strain>
    </source>
</reference>
<comment type="caution">
    <text evidence="1">The sequence shown here is derived from an EMBL/GenBank/DDBJ whole genome shotgun (WGS) entry which is preliminary data.</text>
</comment>
<dbReference type="RefSeq" id="WP_165781783.1">
    <property type="nucleotide sequence ID" value="NZ_NPDU01000119.1"/>
</dbReference>
<dbReference type="Proteomes" id="UP000232149">
    <property type="component" value="Unassembled WGS sequence"/>
</dbReference>
<dbReference type="InterPro" id="IPR058093">
    <property type="entry name" value="LA_2272-like"/>
</dbReference>
<evidence type="ECO:0000313" key="2">
    <source>
        <dbReference type="EMBL" id="PJZ59552.1"/>
    </source>
</evidence>
<dbReference type="Proteomes" id="UP000232188">
    <property type="component" value="Unassembled WGS sequence"/>
</dbReference>
<dbReference type="AlphaFoldDB" id="A0A2M9YMA4"/>